<evidence type="ECO:0000259" key="7">
    <source>
        <dbReference type="PROSITE" id="PS50033"/>
    </source>
</evidence>
<dbReference type="GO" id="GO:1903094">
    <property type="term" value="P:negative regulation of protein K48-linked deubiquitination"/>
    <property type="evidence" value="ECO:0007669"/>
    <property type="project" value="TreeGrafter"/>
</dbReference>
<comment type="subcellular location">
    <subcellularLocation>
        <location evidence="1">Cytoplasm</location>
    </subcellularLocation>
</comment>
<evidence type="ECO:0000313" key="9">
    <source>
        <dbReference type="Proteomes" id="UP001497525"/>
    </source>
</evidence>
<dbReference type="InterPro" id="IPR041923">
    <property type="entry name" value="UBA_UBXN1"/>
</dbReference>
<dbReference type="GO" id="GO:0005634">
    <property type="term" value="C:nucleus"/>
    <property type="evidence" value="ECO:0007669"/>
    <property type="project" value="TreeGrafter"/>
</dbReference>
<evidence type="ECO:0000256" key="3">
    <source>
        <dbReference type="ARBA" id="ARBA00023054"/>
    </source>
</evidence>
<keyword evidence="2" id="KW-0963">Cytoplasm</keyword>
<dbReference type="Gene3D" id="1.10.8.10">
    <property type="entry name" value="DNA helicase RuvA subunit, C-terminal domain"/>
    <property type="match status" value="1"/>
</dbReference>
<dbReference type="PROSITE" id="PS00028">
    <property type="entry name" value="ZINC_FINGER_C2H2_1"/>
    <property type="match status" value="1"/>
</dbReference>
<feature type="coiled-coil region" evidence="4">
    <location>
        <begin position="117"/>
        <end position="151"/>
    </location>
</feature>
<gene>
    <name evidence="8" type="ORF">CDAUBV1_LOCUS16786</name>
</gene>
<dbReference type="InterPro" id="IPR029071">
    <property type="entry name" value="Ubiquitin-like_domsf"/>
</dbReference>
<dbReference type="CDD" id="cd14302">
    <property type="entry name" value="UBA_UBXN1"/>
    <property type="match status" value="1"/>
</dbReference>
<feature type="domain" description="UBA" evidence="6">
    <location>
        <begin position="1"/>
        <end position="40"/>
    </location>
</feature>
<dbReference type="SMART" id="SM00166">
    <property type="entry name" value="UBX"/>
    <property type="match status" value="1"/>
</dbReference>
<dbReference type="PROSITE" id="PS50033">
    <property type="entry name" value="UBX"/>
    <property type="match status" value="1"/>
</dbReference>
<feature type="compositionally biased region" description="Pro residues" evidence="5">
    <location>
        <begin position="215"/>
        <end position="224"/>
    </location>
</feature>
<dbReference type="InterPro" id="IPR009060">
    <property type="entry name" value="UBA-like_sf"/>
</dbReference>
<dbReference type="PROSITE" id="PS50030">
    <property type="entry name" value="UBA"/>
    <property type="match status" value="1"/>
</dbReference>
<sequence length="317" mass="36042">MPSDLDSLIEMGFPKNLAEEALIHTNNRGLEAAMDWLFEHQGKGEDVDQASESPAAEGEPKTTEMDASAAPEKHAKSLKCVDCNKLLRNNDEVQLHSARTGHVNYSESADEIRPLTEEEKKLQLAKLQDLLRSKKQERLEHEREAELEREKQRRIQGKHIVSAKVLYEEEEMRRFVEEKKRQKEEDREYKARLKAEIARDREERKMRELGEVPTPTVPPPPYEPKPAQRPTSTACRLHIRLPDGSALTNEFGASEPLSAVILYISQHWPDCPGIDTTQIQVLTNFPKHEFSDKDLQTSLAGLGLCPSSALIARVKRV</sequence>
<feature type="region of interest" description="Disordered" evidence="5">
    <location>
        <begin position="211"/>
        <end position="230"/>
    </location>
</feature>
<evidence type="ECO:0000256" key="5">
    <source>
        <dbReference type="SAM" id="MobiDB-lite"/>
    </source>
</evidence>
<dbReference type="GO" id="GO:0036435">
    <property type="term" value="F:K48-linked polyubiquitin modification-dependent protein binding"/>
    <property type="evidence" value="ECO:0007669"/>
    <property type="project" value="TreeGrafter"/>
</dbReference>
<name>A0AAV2TZ68_CALDB</name>
<dbReference type="Gene3D" id="3.10.20.90">
    <property type="entry name" value="Phosphatidylinositol 3-kinase Catalytic Subunit, Chain A, domain 1"/>
    <property type="match status" value="1"/>
</dbReference>
<evidence type="ECO:0000256" key="4">
    <source>
        <dbReference type="SAM" id="Coils"/>
    </source>
</evidence>
<dbReference type="GO" id="GO:0031397">
    <property type="term" value="P:negative regulation of protein ubiquitination"/>
    <property type="evidence" value="ECO:0007669"/>
    <property type="project" value="TreeGrafter"/>
</dbReference>
<proteinExistence type="predicted"/>
<feature type="region of interest" description="Disordered" evidence="5">
    <location>
        <begin position="43"/>
        <end position="75"/>
    </location>
</feature>
<dbReference type="SUPFAM" id="SSF54236">
    <property type="entry name" value="Ubiquitin-like"/>
    <property type="match status" value="1"/>
</dbReference>
<dbReference type="PANTHER" id="PTHR46340:SF1">
    <property type="entry name" value="UBX DOMAIN-CONTAINING PROTEIN 1"/>
    <property type="match status" value="1"/>
</dbReference>
<accession>A0AAV2TZ68</accession>
<comment type="caution">
    <text evidence="8">The sequence shown here is derived from an EMBL/GenBank/DDBJ whole genome shotgun (WGS) entry which is preliminary data.</text>
</comment>
<keyword evidence="3 4" id="KW-0175">Coiled coil</keyword>
<dbReference type="EMBL" id="CAXLJL010000889">
    <property type="protein sequence ID" value="CAL5141557.1"/>
    <property type="molecule type" value="Genomic_DNA"/>
</dbReference>
<dbReference type="InterPro" id="IPR001012">
    <property type="entry name" value="UBX_dom"/>
</dbReference>
<organism evidence="8 9">
    <name type="scientific">Calicophoron daubneyi</name>
    <name type="common">Rumen fluke</name>
    <name type="synonym">Paramphistomum daubneyi</name>
    <dbReference type="NCBI Taxonomy" id="300641"/>
    <lineage>
        <taxon>Eukaryota</taxon>
        <taxon>Metazoa</taxon>
        <taxon>Spiralia</taxon>
        <taxon>Lophotrochozoa</taxon>
        <taxon>Platyhelminthes</taxon>
        <taxon>Trematoda</taxon>
        <taxon>Digenea</taxon>
        <taxon>Plagiorchiida</taxon>
        <taxon>Pronocephalata</taxon>
        <taxon>Paramphistomoidea</taxon>
        <taxon>Paramphistomidae</taxon>
        <taxon>Calicophoron</taxon>
    </lineage>
</organism>
<evidence type="ECO:0000313" key="8">
    <source>
        <dbReference type="EMBL" id="CAL5141557.1"/>
    </source>
</evidence>
<dbReference type="InterPro" id="IPR015940">
    <property type="entry name" value="UBA"/>
</dbReference>
<evidence type="ECO:0000256" key="1">
    <source>
        <dbReference type="ARBA" id="ARBA00004496"/>
    </source>
</evidence>
<dbReference type="AlphaFoldDB" id="A0AAV2TZ68"/>
<feature type="domain" description="UBX" evidence="7">
    <location>
        <begin position="230"/>
        <end position="312"/>
    </location>
</feature>
<dbReference type="Pfam" id="PF00789">
    <property type="entry name" value="UBX"/>
    <property type="match status" value="1"/>
</dbReference>
<dbReference type="SUPFAM" id="SSF46934">
    <property type="entry name" value="UBA-like"/>
    <property type="match status" value="1"/>
</dbReference>
<dbReference type="Proteomes" id="UP001497525">
    <property type="component" value="Unassembled WGS sequence"/>
</dbReference>
<evidence type="ECO:0000256" key="2">
    <source>
        <dbReference type="ARBA" id="ARBA00022490"/>
    </source>
</evidence>
<dbReference type="InterPro" id="IPR013087">
    <property type="entry name" value="Znf_C2H2_type"/>
</dbReference>
<protein>
    <recommendedName>
        <fullName evidence="10">UBX domain-containing protein 1</fullName>
    </recommendedName>
</protein>
<evidence type="ECO:0008006" key="10">
    <source>
        <dbReference type="Google" id="ProtNLM"/>
    </source>
</evidence>
<reference evidence="8" key="1">
    <citation type="submission" date="2024-06" db="EMBL/GenBank/DDBJ databases">
        <authorList>
            <person name="Liu X."/>
            <person name="Lenzi L."/>
            <person name="Haldenby T S."/>
            <person name="Uol C."/>
        </authorList>
    </citation>
    <scope>NUCLEOTIDE SEQUENCE</scope>
</reference>
<dbReference type="SMART" id="SM00165">
    <property type="entry name" value="UBA"/>
    <property type="match status" value="1"/>
</dbReference>
<dbReference type="Pfam" id="PF22562">
    <property type="entry name" value="UBA_7"/>
    <property type="match status" value="1"/>
</dbReference>
<dbReference type="GO" id="GO:0005737">
    <property type="term" value="C:cytoplasm"/>
    <property type="evidence" value="ECO:0007669"/>
    <property type="project" value="UniProtKB-SubCell"/>
</dbReference>
<evidence type="ECO:0000259" key="6">
    <source>
        <dbReference type="PROSITE" id="PS50030"/>
    </source>
</evidence>
<dbReference type="GO" id="GO:0032435">
    <property type="term" value="P:negative regulation of proteasomal ubiquitin-dependent protein catabolic process"/>
    <property type="evidence" value="ECO:0007669"/>
    <property type="project" value="TreeGrafter"/>
</dbReference>
<dbReference type="PANTHER" id="PTHR46340">
    <property type="entry name" value="UBX DOMAIN-CONTAINING PROTEIN 1"/>
    <property type="match status" value="1"/>
</dbReference>